<dbReference type="Pfam" id="PF00942">
    <property type="entry name" value="CBM_3"/>
    <property type="match status" value="1"/>
</dbReference>
<dbReference type="CDD" id="cd04083">
    <property type="entry name" value="CBM35_Lmo2446-like"/>
    <property type="match status" value="1"/>
</dbReference>
<dbReference type="InterPro" id="IPR008979">
    <property type="entry name" value="Galactose-bd-like_sf"/>
</dbReference>
<dbReference type="SUPFAM" id="SSF49785">
    <property type="entry name" value="Galactose-binding domain-like"/>
    <property type="match status" value="6"/>
</dbReference>
<dbReference type="InterPro" id="IPR003305">
    <property type="entry name" value="CenC_carb-bd"/>
</dbReference>
<dbReference type="InterPro" id="IPR052407">
    <property type="entry name" value="BTB_POZ_domain_cont_9"/>
</dbReference>
<dbReference type="GO" id="GO:0016798">
    <property type="term" value="F:hydrolase activity, acting on glycosyl bonds"/>
    <property type="evidence" value="ECO:0007669"/>
    <property type="project" value="UniProtKB-KW"/>
</dbReference>
<dbReference type="PROSITE" id="PS51172">
    <property type="entry name" value="CBM3"/>
    <property type="match status" value="1"/>
</dbReference>
<dbReference type="GO" id="GO:0030248">
    <property type="term" value="F:cellulose binding"/>
    <property type="evidence" value="ECO:0007669"/>
    <property type="project" value="InterPro"/>
</dbReference>
<evidence type="ECO:0000313" key="9">
    <source>
        <dbReference type="Proteomes" id="UP000036923"/>
    </source>
</evidence>
<feature type="compositionally biased region" description="Low complexity" evidence="3">
    <location>
        <begin position="848"/>
        <end position="861"/>
    </location>
</feature>
<dbReference type="PROSITE" id="PS51175">
    <property type="entry name" value="CBM6"/>
    <property type="match status" value="1"/>
</dbReference>
<feature type="domain" description="VWFA" evidence="5">
    <location>
        <begin position="1488"/>
        <end position="1712"/>
    </location>
</feature>
<dbReference type="STRING" id="398512.Bccel_1805"/>
<feature type="domain" description="F5/8 type C" evidence="4">
    <location>
        <begin position="864"/>
        <end position="1004"/>
    </location>
</feature>
<dbReference type="Pfam" id="PF16990">
    <property type="entry name" value="CBM_35"/>
    <property type="match status" value="1"/>
</dbReference>
<dbReference type="GO" id="GO:0005737">
    <property type="term" value="C:cytoplasm"/>
    <property type="evidence" value="ECO:0007669"/>
    <property type="project" value="TreeGrafter"/>
</dbReference>
<dbReference type="InterPro" id="IPR008965">
    <property type="entry name" value="CBM2/CBM3_carb-bd_dom_sf"/>
</dbReference>
<reference evidence="9" key="1">
    <citation type="submission" date="2015-07" db="EMBL/GenBank/DDBJ databases">
        <title>Near-Complete Genome Sequence of the Cellulolytic Bacterium Bacteroides (Pseudobacteroides) cellulosolvens ATCC 35603.</title>
        <authorList>
            <person name="Dassa B."/>
            <person name="Utturkar S.M."/>
            <person name="Klingeman D.M."/>
            <person name="Hurt R.A."/>
            <person name="Keller M."/>
            <person name="Xu J."/>
            <person name="Reddy Y.H.K."/>
            <person name="Borovok I."/>
            <person name="Grinberg I.R."/>
            <person name="Lamed R."/>
            <person name="Zhivin O."/>
            <person name="Bayer E.A."/>
            <person name="Brown S.D."/>
        </authorList>
    </citation>
    <scope>NUCLEOTIDE SEQUENCE [LARGE SCALE GENOMIC DNA]</scope>
    <source>
        <strain evidence="9">DSM 2933</strain>
    </source>
</reference>
<dbReference type="SMART" id="SM00231">
    <property type="entry name" value="FA58C"/>
    <property type="match status" value="2"/>
</dbReference>
<dbReference type="PANTHER" id="PTHR46306">
    <property type="entry name" value="BTB/POZ DOMAIN-CONTAINING PROTEIN 9"/>
    <property type="match status" value="1"/>
</dbReference>
<dbReference type="eggNOG" id="COG2273">
    <property type="taxonomic scope" value="Bacteria"/>
</dbReference>
<feature type="domain" description="CBM6" evidence="7">
    <location>
        <begin position="240"/>
        <end position="363"/>
    </location>
</feature>
<keyword evidence="2" id="KW-0326">Glycosidase</keyword>
<dbReference type="Pfam" id="PF00754">
    <property type="entry name" value="F5_F8_type_C"/>
    <property type="match status" value="1"/>
</dbReference>
<sequence length="1839" mass="198942">MRSNVLGIEFQRRLSIVMAIVLSFSVFFIENPRVYAADSIKIEFYNGGTTDTTNIVYTRFKITNTGTTTINASSIKFRYYFTDDGVSPITTTTEYASNAGTAITNNVTYVINTISATNANSYLEFGFNSSVGTIAPGTAVTVNSRFNHSSYSKNFTQSNDYSFCSTNSNYATWDKVTAYINGVLASGVEPISVTPTKTSTPTLSPTPSPTQTSTPTRTSTPGVSSAPTSTAAPVSGGSITKIEAENGVLSGALVQNGSAGYSGTGFLSGFYNDGVGVTFNVSVSAAGTYNLSLRYANGMGSQQQLSLYVNGSHFKDCVFPYTSGWDSWTEKADTITLNAGSNTIMLKRDSGDGALYLDYITISQSGQSGQTSQLQNLLSNGDFSMGTNLWSQYAHSGAVATGTVQNGEYKMAITNTGTSSWHVGVGQTNFSLVSGKTYKVSFDARSTINRTIIASIHNSSSYVNYLYQAASLTNAMTNYSYYFVMNTSDTSSRIAFDMGSSSTIPNHDIYIDNVIIQEVADSVVIATPQPTPTSAIINLIKNGSFIDNTANWNYQGSCYGQVINGEYKLSIYYLGSKSSDNQFYQKPFSLSAGKTYKLSLDARAASSTKIRVFICNGTSYTDYISVNQDISTNMANYSYTFTMAQSDSNSMFGMDLGKIDGATTTDVYFDNIILQEISSPSNTPNATSAVTTTPTKTPTPTSTATPVPADQLNLALGKNVFVSSEENGYGNVKQNAVDGNYNTRWASGWSDNQWIYVDLGSTKAFNRVKLMWEVSYGKAYKIQVSNDANSWTDVYTTDSGDGSLDDIFFSSVNARYVRMYGITRAIEYSFSLWEFEVYNVSVTPTPTRTATPTATRTPMPTGSVQTPTPAAERINIAIGKTVSADTNGSISQNASQGNDDNGGTRWCAGDSGLNHWWKVDLGGIYQITGTQVVWEFGGRVYKYKIEISNNDSTWNTVVDKSGNQSTLQVQSDNFNATGRYVRLTVTGLENGALASFWEFKVFTDSAYLPAPPPTPTPDGGIIKNGKFDDGTSQWQFSVNNSAGANAYNVVTQVLSNNVSKTSIANFGTDVWNIKLAQGNFTLEKLKKYRLSFDASSTISRDIKVEIASGSTSVKYLDATTNVNSTSRKYTYEFNMFSNTDSTCKLTFNMGQSITNPVSAAHDVIVDNVSIILMGDAPTPTPGPTPVSGDLNVRFSPLRSAVSDKLDFGEKSDIELTQGGEISIEGTMLGKKEVALVLDNSGAFNSYMTDPLSPFDFGIFANKNLSIQGNSAVITGSTYSQKFSSTGMSLTISQNCTAQDFFVTTPNLNVNKFQNVSKPVDMPYLHPQLINEAILAHQVYSPYSLPSGIDVPMLGQTGINIRYEPWHSRFVITGNGTFKINKSMYFKGNLLISLPRIDNTGNAFLVADGDITLQGNSLSPSGPNDKVYVYSIGGNIEFQTSNSTINGIAYAPGSPERPGASGNIRFIGNANNVKGSIVGQNINLMGGGLTIDSSLSSLRDVEEKYIQNSTYLNMIKYVAKEFIDKLAGTDTKLGIIKYSESANSSNMIYYDLSIASKVQEAKAQIDAMMPEGSGASNMGDGIRRANELLKDPIKSSDLATKYMVVLSGSAPNKWTKTTAPGTTMKTDGGAAHHYGGDGAGDSDGSGLEYAKTVGAVANSLGIETLFIDFSSLNIDTKMEQISVSSGSKEVPSTGKHFYKAKNYTELTSIFDYLYEYTNYEILLNNVLYEEIFPKGIRIIEGPSNMTFSKVVIDGSTRDRATGVLNNVKLKYDGSKYILNGDNFKFKLRFIKPGDVTFKGADSSITYTIEYIDSKGVKRTVPIKGIFNDITVNVGWVVDIT</sequence>
<feature type="domain" description="CBM3" evidence="6">
    <location>
        <begin position="36"/>
        <end position="191"/>
    </location>
</feature>
<keyword evidence="9" id="KW-1185">Reference proteome</keyword>
<evidence type="ECO:0000259" key="5">
    <source>
        <dbReference type="PROSITE" id="PS50234"/>
    </source>
</evidence>
<dbReference type="InterPro" id="IPR001956">
    <property type="entry name" value="CBM3"/>
</dbReference>
<dbReference type="SUPFAM" id="SSF53300">
    <property type="entry name" value="vWA-like"/>
    <property type="match status" value="1"/>
</dbReference>
<dbReference type="InterPro" id="IPR036966">
    <property type="entry name" value="CBM3_sf"/>
</dbReference>
<comment type="caution">
    <text evidence="8">The sequence shown here is derived from an EMBL/GenBank/DDBJ whole genome shotgun (WGS) entry which is preliminary data.</text>
</comment>
<dbReference type="GO" id="GO:0005975">
    <property type="term" value="P:carbohydrate metabolic process"/>
    <property type="evidence" value="ECO:0007669"/>
    <property type="project" value="InterPro"/>
</dbReference>
<dbReference type="Proteomes" id="UP000036923">
    <property type="component" value="Unassembled WGS sequence"/>
</dbReference>
<dbReference type="InterPro" id="IPR002035">
    <property type="entry name" value="VWF_A"/>
</dbReference>
<dbReference type="InterPro" id="IPR005084">
    <property type="entry name" value="CBM6"/>
</dbReference>
<evidence type="ECO:0000256" key="2">
    <source>
        <dbReference type="ARBA" id="ARBA00023295"/>
    </source>
</evidence>
<proteinExistence type="predicted"/>
<evidence type="ECO:0000256" key="3">
    <source>
        <dbReference type="SAM" id="MobiDB-lite"/>
    </source>
</evidence>
<dbReference type="PANTHER" id="PTHR46306:SF1">
    <property type="entry name" value="BTB_POZ DOMAIN-CONTAINING PROTEIN 9"/>
    <property type="match status" value="1"/>
</dbReference>
<dbReference type="Gene3D" id="3.40.50.410">
    <property type="entry name" value="von Willebrand factor, type A domain"/>
    <property type="match status" value="1"/>
</dbReference>
<dbReference type="SUPFAM" id="SSF49384">
    <property type="entry name" value="Carbohydrate-binding domain"/>
    <property type="match status" value="1"/>
</dbReference>
<dbReference type="PATRIC" id="fig|398512.5.peg.1879"/>
<evidence type="ECO:0000313" key="8">
    <source>
        <dbReference type="EMBL" id="KNY26540.1"/>
    </source>
</evidence>
<dbReference type="CDD" id="cd00198">
    <property type="entry name" value="vWFA"/>
    <property type="match status" value="1"/>
</dbReference>
<feature type="region of interest" description="Disordered" evidence="3">
    <location>
        <begin position="848"/>
        <end position="868"/>
    </location>
</feature>
<feature type="domain" description="F5/8 type C" evidence="4">
    <location>
        <begin position="707"/>
        <end position="840"/>
    </location>
</feature>
<accession>A0A0L6JLB6</accession>
<dbReference type="InterPro" id="IPR000421">
    <property type="entry name" value="FA58C"/>
</dbReference>
<dbReference type="OrthoDB" id="1656124at2"/>
<dbReference type="EMBL" id="LGTC01000001">
    <property type="protein sequence ID" value="KNY26540.1"/>
    <property type="molecule type" value="Genomic_DNA"/>
</dbReference>
<dbReference type="PROSITE" id="PS50022">
    <property type="entry name" value="FA58C_3"/>
    <property type="match status" value="2"/>
</dbReference>
<dbReference type="RefSeq" id="WP_036937909.1">
    <property type="nucleotide sequence ID" value="NZ_JQKC01000006.1"/>
</dbReference>
<dbReference type="SMART" id="SM01067">
    <property type="entry name" value="CBM_3"/>
    <property type="match status" value="1"/>
</dbReference>
<name>A0A0L6JLB6_9FIRM</name>
<dbReference type="eggNOG" id="COG1472">
    <property type="taxonomic scope" value="Bacteria"/>
</dbReference>
<dbReference type="Gene3D" id="2.60.40.710">
    <property type="entry name" value="Endoglucanase-like"/>
    <property type="match status" value="1"/>
</dbReference>
<dbReference type="Pfam" id="PF02018">
    <property type="entry name" value="CBM_4_9"/>
    <property type="match status" value="3"/>
</dbReference>
<feature type="region of interest" description="Disordered" evidence="3">
    <location>
        <begin position="191"/>
        <end position="236"/>
    </location>
</feature>
<organism evidence="8 9">
    <name type="scientific">Pseudobacteroides cellulosolvens ATCC 35603 = DSM 2933</name>
    <dbReference type="NCBI Taxonomy" id="398512"/>
    <lineage>
        <taxon>Bacteria</taxon>
        <taxon>Bacillati</taxon>
        <taxon>Bacillota</taxon>
        <taxon>Clostridia</taxon>
        <taxon>Eubacteriales</taxon>
        <taxon>Oscillospiraceae</taxon>
        <taxon>Pseudobacteroides</taxon>
    </lineage>
</organism>
<feature type="compositionally biased region" description="Low complexity" evidence="3">
    <location>
        <begin position="682"/>
        <end position="708"/>
    </location>
</feature>
<dbReference type="eggNOG" id="COG5297">
    <property type="taxonomic scope" value="Bacteria"/>
</dbReference>
<dbReference type="InterPro" id="IPR036465">
    <property type="entry name" value="vWFA_dom_sf"/>
</dbReference>
<protein>
    <submittedName>
        <fullName evidence="8">Coagulation factor 5/8 type domain protein</fullName>
    </submittedName>
</protein>
<gene>
    <name evidence="8" type="ORF">Bccel_1805</name>
</gene>
<dbReference type="Pfam" id="PF22633">
    <property type="entry name" value="F5_F8_type_C_2"/>
    <property type="match status" value="1"/>
</dbReference>
<dbReference type="PROSITE" id="PS50234">
    <property type="entry name" value="VWFA"/>
    <property type="match status" value="1"/>
</dbReference>
<evidence type="ECO:0000259" key="7">
    <source>
        <dbReference type="PROSITE" id="PS51175"/>
    </source>
</evidence>
<evidence type="ECO:0000259" key="4">
    <source>
        <dbReference type="PROSITE" id="PS50022"/>
    </source>
</evidence>
<evidence type="ECO:0000259" key="6">
    <source>
        <dbReference type="PROSITE" id="PS51172"/>
    </source>
</evidence>
<dbReference type="Gene3D" id="2.60.120.260">
    <property type="entry name" value="Galactose-binding domain-like"/>
    <property type="match status" value="6"/>
</dbReference>
<evidence type="ECO:0000256" key="1">
    <source>
        <dbReference type="ARBA" id="ARBA00022801"/>
    </source>
</evidence>
<dbReference type="Pfam" id="PF00092">
    <property type="entry name" value="VWA"/>
    <property type="match status" value="1"/>
</dbReference>
<feature type="region of interest" description="Disordered" evidence="3">
    <location>
        <begin position="680"/>
        <end position="708"/>
    </location>
</feature>
<keyword evidence="1" id="KW-0378">Hydrolase</keyword>